<reference evidence="1 2" key="1">
    <citation type="submission" date="2018-03" db="EMBL/GenBank/DDBJ databases">
        <authorList>
            <person name="Wu G."/>
        </authorList>
    </citation>
    <scope>NUCLEOTIDE SEQUENCE [LARGE SCALE GENOMIC DNA]</scope>
    <source>
        <strain evidence="1 2">SAM-118</strain>
    </source>
</reference>
<evidence type="ECO:0000313" key="1">
    <source>
        <dbReference type="EMBL" id="RNL05339.1"/>
    </source>
</evidence>
<gene>
    <name evidence="1" type="ORF">C9386_05455</name>
</gene>
<proteinExistence type="predicted"/>
<dbReference type="Proteomes" id="UP000284283">
    <property type="component" value="Unassembled WGS sequence"/>
</dbReference>
<organism evidence="1 2">
    <name type="scientific">Xanthomonas vasicola pv. vasculorum</name>
    <dbReference type="NCBI Taxonomy" id="325776"/>
    <lineage>
        <taxon>Bacteria</taxon>
        <taxon>Pseudomonadati</taxon>
        <taxon>Pseudomonadota</taxon>
        <taxon>Gammaproteobacteria</taxon>
        <taxon>Lysobacterales</taxon>
        <taxon>Lysobacteraceae</taxon>
        <taxon>Xanthomonas</taxon>
    </lineage>
</organism>
<dbReference type="AlphaFoldDB" id="A0AAE8F831"/>
<dbReference type="EMBL" id="PYTT01000037">
    <property type="protein sequence ID" value="RNL05339.1"/>
    <property type="molecule type" value="Genomic_DNA"/>
</dbReference>
<comment type="caution">
    <text evidence="1">The sequence shown here is derived from an EMBL/GenBank/DDBJ whole genome shotgun (WGS) entry which is preliminary data.</text>
</comment>
<sequence length="69" mass="7669">MNELTLKDVTLPDGTRIAQAQLDNPADAVMFGDLMVRSRQTEPTEVMAARVAKHRQTAVRPFISMASLR</sequence>
<accession>A0AAE8F831</accession>
<protein>
    <submittedName>
        <fullName evidence="1">Integrase</fullName>
    </submittedName>
</protein>
<dbReference type="KEGG" id="xva:C7V42_16675"/>
<evidence type="ECO:0000313" key="2">
    <source>
        <dbReference type="Proteomes" id="UP000284283"/>
    </source>
</evidence>
<name>A0AAE8F831_XANVA</name>